<name>A0A2H0NIL2_9BACT</name>
<dbReference type="Proteomes" id="UP000230707">
    <property type="component" value="Unassembled WGS sequence"/>
</dbReference>
<accession>A0A2H0NIL2</accession>
<keyword evidence="3" id="KW-0436">Ligase</keyword>
<sequence length="156" mass="17662">MTSVEQFLKSNDIKYILHNHPAVYTCDEAEKYCGNIPGVACKNLFLRDQKCIRYFLVILPAKKQTDFKKFAGLAGVDKVTFADSESLKEKLGLKSGAVSPFGLLNDKNQEVELYIDSEIYNADIVSFHPNVNTASLELTKEMFHKFLQVINHKNNV</sequence>
<dbReference type="GO" id="GO:0016874">
    <property type="term" value="F:ligase activity"/>
    <property type="evidence" value="ECO:0007669"/>
    <property type="project" value="UniProtKB-KW"/>
</dbReference>
<proteinExistence type="inferred from homology"/>
<dbReference type="PANTHER" id="PTHR31423:SF3">
    <property type="entry name" value="PROLYL-TRNA SYNTHETASE ASSOCIATED DOMAIN-CONTAINING PROTEIN 1-RELATED"/>
    <property type="match status" value="1"/>
</dbReference>
<dbReference type="InterPro" id="IPR036754">
    <property type="entry name" value="YbaK/aa-tRNA-synt-asso_dom_sf"/>
</dbReference>
<protein>
    <submittedName>
        <fullName evidence="3">Proline--tRNA ligase</fullName>
    </submittedName>
</protein>
<dbReference type="AlphaFoldDB" id="A0A2H0NIL2"/>
<evidence type="ECO:0000313" key="4">
    <source>
        <dbReference type="Proteomes" id="UP000230707"/>
    </source>
</evidence>
<dbReference type="Pfam" id="PF04073">
    <property type="entry name" value="tRNA_edit"/>
    <property type="match status" value="1"/>
</dbReference>
<dbReference type="PANTHER" id="PTHR31423">
    <property type="entry name" value="YBAK DOMAIN-CONTAINING PROTEIN"/>
    <property type="match status" value="1"/>
</dbReference>
<feature type="non-terminal residue" evidence="3">
    <location>
        <position position="156"/>
    </location>
</feature>
<organism evidence="3 4">
    <name type="scientific">Candidatus Gottesmanbacteria bacterium CG11_big_fil_rev_8_21_14_0_20_37_11</name>
    <dbReference type="NCBI Taxonomy" id="1974575"/>
    <lineage>
        <taxon>Bacteria</taxon>
        <taxon>Candidatus Gottesmaniibacteriota</taxon>
    </lineage>
</organism>
<dbReference type="GO" id="GO:0002161">
    <property type="term" value="F:aminoacyl-tRNA deacylase activity"/>
    <property type="evidence" value="ECO:0007669"/>
    <property type="project" value="InterPro"/>
</dbReference>
<dbReference type="InterPro" id="IPR040285">
    <property type="entry name" value="ProX/PRXD1"/>
</dbReference>
<dbReference type="InterPro" id="IPR007214">
    <property type="entry name" value="YbaK/aa-tRNA-synth-assoc-dom"/>
</dbReference>
<evidence type="ECO:0000256" key="1">
    <source>
        <dbReference type="ARBA" id="ARBA00010201"/>
    </source>
</evidence>
<feature type="domain" description="YbaK/aminoacyl-tRNA synthetase-associated" evidence="2">
    <location>
        <begin position="20"/>
        <end position="143"/>
    </location>
</feature>
<dbReference type="SUPFAM" id="SSF55826">
    <property type="entry name" value="YbaK/ProRS associated domain"/>
    <property type="match status" value="1"/>
</dbReference>
<evidence type="ECO:0000259" key="2">
    <source>
        <dbReference type="Pfam" id="PF04073"/>
    </source>
</evidence>
<comment type="caution">
    <text evidence="3">The sequence shown here is derived from an EMBL/GenBank/DDBJ whole genome shotgun (WGS) entry which is preliminary data.</text>
</comment>
<evidence type="ECO:0000313" key="3">
    <source>
        <dbReference type="EMBL" id="PIR08025.1"/>
    </source>
</evidence>
<gene>
    <name evidence="3" type="ORF">COV53_05140</name>
</gene>
<comment type="similarity">
    <text evidence="1">Belongs to the PRORSD1 family.</text>
</comment>
<reference evidence="3 4" key="1">
    <citation type="submission" date="2017-09" db="EMBL/GenBank/DDBJ databases">
        <title>Depth-based differentiation of microbial function through sediment-hosted aquifers and enrichment of novel symbionts in the deep terrestrial subsurface.</title>
        <authorList>
            <person name="Probst A.J."/>
            <person name="Ladd B."/>
            <person name="Jarett J.K."/>
            <person name="Geller-Mcgrath D.E."/>
            <person name="Sieber C.M."/>
            <person name="Emerson J.B."/>
            <person name="Anantharaman K."/>
            <person name="Thomas B.C."/>
            <person name="Malmstrom R."/>
            <person name="Stieglmeier M."/>
            <person name="Klingl A."/>
            <person name="Woyke T."/>
            <person name="Ryan C.M."/>
            <person name="Banfield J.F."/>
        </authorList>
    </citation>
    <scope>NUCLEOTIDE SEQUENCE [LARGE SCALE GENOMIC DNA]</scope>
    <source>
        <strain evidence="3">CG11_big_fil_rev_8_21_14_0_20_37_11</strain>
    </source>
</reference>
<dbReference type="EMBL" id="PCWS01000114">
    <property type="protein sequence ID" value="PIR08025.1"/>
    <property type="molecule type" value="Genomic_DNA"/>
</dbReference>
<dbReference type="Gene3D" id="3.90.960.10">
    <property type="entry name" value="YbaK/aminoacyl-tRNA synthetase-associated domain"/>
    <property type="match status" value="1"/>
</dbReference>
<dbReference type="CDD" id="cd04335">
    <property type="entry name" value="PrdX_deacylase"/>
    <property type="match status" value="1"/>
</dbReference>